<dbReference type="InterPro" id="IPR003593">
    <property type="entry name" value="AAA+_ATPase"/>
</dbReference>
<protein>
    <recommendedName>
        <fullName evidence="4">Bacterial type II secretion system protein E domain-containing protein</fullName>
    </recommendedName>
</protein>
<keyword evidence="2" id="KW-0547">Nucleotide-binding</keyword>
<sequence length="434" mass="48405">MESGLIDISPERLEEFQKEVRNIADLQRLIEPHLNAQKIRRVSETVEAILAGALALEASDVHLEPREKEAKVRFRLDGVLHDISSFRASSYGLILSRIKLISEMKLNIHDRAQDGRFTIRTKTADMEVRTSSLPGPYGETLVLRVLNPKTISITLSDLGMHPEFLKTVEKELKRPNGMILTTGPTGSGKTTTLYAFVRKTNRPGINIVTIEDPIEYHLTGINQTQVDSKKGYDFANGLRSILRQDPDVILVGEIRDLETAEISMHAALTGHLVFSTLHTNNAAGTIPRLIDLKADPTIIAPAVNMAMAQRLVRKLCDKCRKKGSPNAEEERVIKKSLDGMPAKYKKDVSKKDLSVWRPAGCKECNGIGYKGRIGIFEAFLVDDKVEKMILKKPSEADLKEAMERQEMVTMFDDGILKVLAGITSLEELNRVAQD</sequence>
<dbReference type="GO" id="GO:0016887">
    <property type="term" value="F:ATP hydrolysis activity"/>
    <property type="evidence" value="ECO:0007669"/>
    <property type="project" value="TreeGrafter"/>
</dbReference>
<dbReference type="SUPFAM" id="SSF52540">
    <property type="entry name" value="P-loop containing nucleoside triphosphate hydrolases"/>
    <property type="match status" value="1"/>
</dbReference>
<dbReference type="InterPro" id="IPR001482">
    <property type="entry name" value="T2SS/T4SS_dom"/>
</dbReference>
<dbReference type="FunFam" id="3.40.50.300:FF:000398">
    <property type="entry name" value="Type IV pilus assembly ATPase PilB"/>
    <property type="match status" value="1"/>
</dbReference>
<dbReference type="Pfam" id="PF00437">
    <property type="entry name" value="T2SSE"/>
    <property type="match status" value="1"/>
</dbReference>
<accession>A0A1G2EYJ3</accession>
<dbReference type="Gene3D" id="3.40.50.300">
    <property type="entry name" value="P-loop containing nucleotide triphosphate hydrolases"/>
    <property type="match status" value="1"/>
</dbReference>
<dbReference type="SMART" id="SM00382">
    <property type="entry name" value="AAA"/>
    <property type="match status" value="1"/>
</dbReference>
<evidence type="ECO:0000259" key="4">
    <source>
        <dbReference type="PROSITE" id="PS00662"/>
    </source>
</evidence>
<evidence type="ECO:0000313" key="5">
    <source>
        <dbReference type="EMBL" id="OGZ30884.1"/>
    </source>
</evidence>
<dbReference type="Proteomes" id="UP000177486">
    <property type="component" value="Unassembled WGS sequence"/>
</dbReference>
<organism evidence="5 6">
    <name type="scientific">Candidatus Niyogibacteria bacterium RIFCSPLOWO2_01_FULL_45_48</name>
    <dbReference type="NCBI Taxonomy" id="1801724"/>
    <lineage>
        <taxon>Bacteria</taxon>
        <taxon>Candidatus Niyogiibacteriota</taxon>
    </lineage>
</organism>
<gene>
    <name evidence="5" type="ORF">A2931_01395</name>
</gene>
<evidence type="ECO:0000256" key="2">
    <source>
        <dbReference type="ARBA" id="ARBA00022741"/>
    </source>
</evidence>
<comment type="caution">
    <text evidence="5">The sequence shown here is derived from an EMBL/GenBank/DDBJ whole genome shotgun (WGS) entry which is preliminary data.</text>
</comment>
<dbReference type="PROSITE" id="PS00662">
    <property type="entry name" value="T2SP_E"/>
    <property type="match status" value="1"/>
</dbReference>
<name>A0A1G2EYJ3_9BACT</name>
<dbReference type="InterPro" id="IPR027417">
    <property type="entry name" value="P-loop_NTPase"/>
</dbReference>
<proteinExistence type="inferred from homology"/>
<reference evidence="5 6" key="1">
    <citation type="journal article" date="2016" name="Nat. Commun.">
        <title>Thousands of microbial genomes shed light on interconnected biogeochemical processes in an aquifer system.</title>
        <authorList>
            <person name="Anantharaman K."/>
            <person name="Brown C.T."/>
            <person name="Hug L.A."/>
            <person name="Sharon I."/>
            <person name="Castelle C.J."/>
            <person name="Probst A.J."/>
            <person name="Thomas B.C."/>
            <person name="Singh A."/>
            <person name="Wilkins M.J."/>
            <person name="Karaoz U."/>
            <person name="Brodie E.L."/>
            <person name="Williams K.H."/>
            <person name="Hubbard S.S."/>
            <person name="Banfield J.F."/>
        </authorList>
    </citation>
    <scope>NUCLEOTIDE SEQUENCE [LARGE SCALE GENOMIC DNA]</scope>
</reference>
<comment type="similarity">
    <text evidence="1">Belongs to the GSP E family.</text>
</comment>
<dbReference type="AlphaFoldDB" id="A0A1G2EYJ3"/>
<dbReference type="GO" id="GO:0005524">
    <property type="term" value="F:ATP binding"/>
    <property type="evidence" value="ECO:0007669"/>
    <property type="project" value="UniProtKB-KW"/>
</dbReference>
<feature type="domain" description="Bacterial type II secretion system protein E" evidence="4">
    <location>
        <begin position="242"/>
        <end position="256"/>
    </location>
</feature>
<dbReference type="Gene3D" id="3.30.450.90">
    <property type="match status" value="1"/>
</dbReference>
<keyword evidence="3" id="KW-0067">ATP-binding</keyword>
<evidence type="ECO:0000256" key="3">
    <source>
        <dbReference type="ARBA" id="ARBA00022840"/>
    </source>
</evidence>
<evidence type="ECO:0000256" key="1">
    <source>
        <dbReference type="ARBA" id="ARBA00006611"/>
    </source>
</evidence>
<dbReference type="PANTHER" id="PTHR30258">
    <property type="entry name" value="TYPE II SECRETION SYSTEM PROTEIN GSPE-RELATED"/>
    <property type="match status" value="1"/>
</dbReference>
<dbReference type="EMBL" id="MHMQ01000012">
    <property type="protein sequence ID" value="OGZ30884.1"/>
    <property type="molecule type" value="Genomic_DNA"/>
</dbReference>
<dbReference type="PANTHER" id="PTHR30258:SF2">
    <property type="entry name" value="COMG OPERON PROTEIN 1"/>
    <property type="match status" value="1"/>
</dbReference>
<dbReference type="CDD" id="cd01129">
    <property type="entry name" value="PulE-GspE-like"/>
    <property type="match status" value="1"/>
</dbReference>
<evidence type="ECO:0000313" key="6">
    <source>
        <dbReference type="Proteomes" id="UP000177486"/>
    </source>
</evidence>
<dbReference type="GO" id="GO:0005886">
    <property type="term" value="C:plasma membrane"/>
    <property type="evidence" value="ECO:0007669"/>
    <property type="project" value="TreeGrafter"/>
</dbReference>